<comment type="subcellular location">
    <subcellularLocation>
        <location evidence="1 8">Cell outer membrane</location>
        <topology evidence="1 8">Multi-pass membrane protein</topology>
    </subcellularLocation>
</comment>
<keyword evidence="6 8" id="KW-0472">Membrane</keyword>
<evidence type="ECO:0000259" key="10">
    <source>
        <dbReference type="Pfam" id="PF07715"/>
    </source>
</evidence>
<gene>
    <name evidence="11" type="ORF">H7849_03630</name>
</gene>
<dbReference type="InterPro" id="IPR037066">
    <property type="entry name" value="Plug_dom_sf"/>
</dbReference>
<dbReference type="InterPro" id="IPR012910">
    <property type="entry name" value="Plug_dom"/>
</dbReference>
<keyword evidence="12" id="KW-1185">Reference proteome</keyword>
<feature type="domain" description="TonB-dependent receptor plug" evidence="10">
    <location>
        <begin position="129"/>
        <end position="231"/>
    </location>
</feature>
<reference evidence="11 12" key="1">
    <citation type="submission" date="2020-08" db="EMBL/GenBank/DDBJ databases">
        <title>Edaphobacter telluris sp. nov. and Acidobacterium dinghuensis sp. nov., two acidobacteria isolated from forest soil.</title>
        <authorList>
            <person name="Fu J."/>
            <person name="Qiu L."/>
        </authorList>
    </citation>
    <scope>NUCLEOTIDE SEQUENCE [LARGE SCALE GENOMIC DNA]</scope>
    <source>
        <strain evidence="11">4Y35</strain>
    </source>
</reference>
<dbReference type="SUPFAM" id="SSF56935">
    <property type="entry name" value="Porins"/>
    <property type="match status" value="1"/>
</dbReference>
<dbReference type="RefSeq" id="WP_186744209.1">
    <property type="nucleotide sequence ID" value="NZ_CP060394.1"/>
</dbReference>
<evidence type="ECO:0000313" key="11">
    <source>
        <dbReference type="EMBL" id="QNI33080.1"/>
    </source>
</evidence>
<keyword evidence="7 8" id="KW-0998">Cell outer membrane</keyword>
<dbReference type="InterPro" id="IPR039426">
    <property type="entry name" value="TonB-dep_rcpt-like"/>
</dbReference>
<organism evidence="11 12">
    <name type="scientific">Alloacidobacterium dinghuense</name>
    <dbReference type="NCBI Taxonomy" id="2763107"/>
    <lineage>
        <taxon>Bacteria</taxon>
        <taxon>Pseudomonadati</taxon>
        <taxon>Acidobacteriota</taxon>
        <taxon>Terriglobia</taxon>
        <taxon>Terriglobales</taxon>
        <taxon>Acidobacteriaceae</taxon>
        <taxon>Alloacidobacterium</taxon>
    </lineage>
</organism>
<dbReference type="Pfam" id="PF13620">
    <property type="entry name" value="CarboxypepD_reg"/>
    <property type="match status" value="1"/>
</dbReference>
<dbReference type="Gene3D" id="2.170.130.10">
    <property type="entry name" value="TonB-dependent receptor, plug domain"/>
    <property type="match status" value="1"/>
</dbReference>
<name>A0A7G8BKL0_9BACT</name>
<dbReference type="AlphaFoldDB" id="A0A7G8BKL0"/>
<dbReference type="PANTHER" id="PTHR30069:SF29">
    <property type="entry name" value="HEMOGLOBIN AND HEMOGLOBIN-HAPTOGLOBIN-BINDING PROTEIN 1-RELATED"/>
    <property type="match status" value="1"/>
</dbReference>
<keyword evidence="5 9" id="KW-0732">Signal</keyword>
<evidence type="ECO:0000256" key="9">
    <source>
        <dbReference type="SAM" id="SignalP"/>
    </source>
</evidence>
<sequence length="822" mass="89653">MLKKLRPAGRLALFSVSLLLAALPLRAVVVTGRVTDPLGQPIANANISLIQNGKVIIAGKTNSDGSYQLSNPVTGRFYVLAGGQSFRQLTTESFYGGSLEAVEQNIVLEPEWVRQSIVVTATGTPLPQAQLSASITTLNKTDFINRADLVDAMRQVAGVNVVQTGQRGGLTSIFVRGGNSDSNKILFDSVPIEDIGGRFDLSTIASTGVQSAEAYRGPNSVLYGSDAAAGVIGFSTPRGSTPFPSLLYEGDAGNFGTYRNEVQLGGTHRAFDYYGAFGDLQTQNSIPDSEYHNINESMNLGYALSGATTLRVSARNADIATGLPNAYQFYQIANDAKQSDQDIFLAGTIDHDFSDRWHALARYGLARKREESTQWSPTGIYEPDEGIYLGNPVTITGANGYAVSGQAILNYAGTYPVTSELVSNRDNIYAQMDYQVTPHLLGIAGFRYENERGADRYPGFVNDTLVRANYDYMLQVGGDFRSRLFYSLGGGIEKNGLYGTEGTPRVGLSYYAVRPGAGHFHGTKLNFNFAEGVKEPTITDQFDSLYQFLYSYGGQQAAQQYGIQPIGAEHSRSYDGGVEQSFFSERLLMRVTYFHNQFNNQIESVPPAALTQLLPNLPPEQVQQLITLLNTSFVSPTLNSLDFRAQGIESEAQFGIGRDIFLRGGYTYLDSVVQNSFSSDALNPTYNTESSFPNVPIGVFSPLRGARPFRRPPHTGFITVTYTGKQWTVVGNAAFSSRSDDSTFLGFSDANFGNSLLLPNRNLDFGFAKLGVGAVYQLKKWIAIYTQLENGTSNQHIGPIGYPSLPFNYRTGLRFTLGKEVK</sequence>
<evidence type="ECO:0000256" key="5">
    <source>
        <dbReference type="ARBA" id="ARBA00022729"/>
    </source>
</evidence>
<feature type="signal peptide" evidence="9">
    <location>
        <begin position="1"/>
        <end position="27"/>
    </location>
</feature>
<evidence type="ECO:0000256" key="6">
    <source>
        <dbReference type="ARBA" id="ARBA00023136"/>
    </source>
</evidence>
<evidence type="ECO:0000256" key="7">
    <source>
        <dbReference type="ARBA" id="ARBA00023237"/>
    </source>
</evidence>
<accession>A0A7G8BKL0</accession>
<comment type="similarity">
    <text evidence="8">Belongs to the TonB-dependent receptor family.</text>
</comment>
<dbReference type="Pfam" id="PF07715">
    <property type="entry name" value="Plug"/>
    <property type="match status" value="1"/>
</dbReference>
<feature type="chain" id="PRO_5028859516" evidence="9">
    <location>
        <begin position="28"/>
        <end position="822"/>
    </location>
</feature>
<keyword evidence="3 8" id="KW-1134">Transmembrane beta strand</keyword>
<evidence type="ECO:0000256" key="4">
    <source>
        <dbReference type="ARBA" id="ARBA00022692"/>
    </source>
</evidence>
<evidence type="ECO:0000256" key="8">
    <source>
        <dbReference type="PROSITE-ProRule" id="PRU01360"/>
    </source>
</evidence>
<dbReference type="PANTHER" id="PTHR30069">
    <property type="entry name" value="TONB-DEPENDENT OUTER MEMBRANE RECEPTOR"/>
    <property type="match status" value="1"/>
</dbReference>
<dbReference type="Gene3D" id="2.40.170.20">
    <property type="entry name" value="TonB-dependent receptor, beta-barrel domain"/>
    <property type="match status" value="1"/>
</dbReference>
<dbReference type="InterPro" id="IPR036942">
    <property type="entry name" value="Beta-barrel_TonB_sf"/>
</dbReference>
<keyword evidence="4 8" id="KW-0812">Transmembrane</keyword>
<dbReference type="Proteomes" id="UP000515312">
    <property type="component" value="Chromosome"/>
</dbReference>
<dbReference type="Gene3D" id="2.60.40.1120">
    <property type="entry name" value="Carboxypeptidase-like, regulatory domain"/>
    <property type="match status" value="1"/>
</dbReference>
<evidence type="ECO:0000313" key="12">
    <source>
        <dbReference type="Proteomes" id="UP000515312"/>
    </source>
</evidence>
<keyword evidence="11" id="KW-0675">Receptor</keyword>
<dbReference type="EMBL" id="CP060394">
    <property type="protein sequence ID" value="QNI33080.1"/>
    <property type="molecule type" value="Genomic_DNA"/>
</dbReference>
<dbReference type="GO" id="GO:0009279">
    <property type="term" value="C:cell outer membrane"/>
    <property type="evidence" value="ECO:0007669"/>
    <property type="project" value="UniProtKB-SubCell"/>
</dbReference>
<dbReference type="GO" id="GO:0044718">
    <property type="term" value="P:siderophore transmembrane transport"/>
    <property type="evidence" value="ECO:0007669"/>
    <property type="project" value="TreeGrafter"/>
</dbReference>
<evidence type="ECO:0000256" key="3">
    <source>
        <dbReference type="ARBA" id="ARBA00022452"/>
    </source>
</evidence>
<proteinExistence type="inferred from homology"/>
<evidence type="ECO:0000256" key="2">
    <source>
        <dbReference type="ARBA" id="ARBA00022448"/>
    </source>
</evidence>
<dbReference type="InterPro" id="IPR008969">
    <property type="entry name" value="CarboxyPept-like_regulatory"/>
</dbReference>
<protein>
    <submittedName>
        <fullName evidence="11">TonB-dependent receptor plug domain-containing protein</fullName>
    </submittedName>
</protein>
<dbReference type="KEGG" id="adin:H7849_03630"/>
<dbReference type="PROSITE" id="PS52016">
    <property type="entry name" value="TONB_DEPENDENT_REC_3"/>
    <property type="match status" value="1"/>
</dbReference>
<evidence type="ECO:0000256" key="1">
    <source>
        <dbReference type="ARBA" id="ARBA00004571"/>
    </source>
</evidence>
<dbReference type="SUPFAM" id="SSF49464">
    <property type="entry name" value="Carboxypeptidase regulatory domain-like"/>
    <property type="match status" value="1"/>
</dbReference>
<dbReference type="GO" id="GO:0015344">
    <property type="term" value="F:siderophore uptake transmembrane transporter activity"/>
    <property type="evidence" value="ECO:0007669"/>
    <property type="project" value="TreeGrafter"/>
</dbReference>
<keyword evidence="2 8" id="KW-0813">Transport</keyword>